<feature type="region of interest" description="Disordered" evidence="1">
    <location>
        <begin position="29"/>
        <end position="72"/>
    </location>
</feature>
<dbReference type="EMBL" id="JAUZMY010000004">
    <property type="protein sequence ID" value="MEE2036848.1"/>
    <property type="molecule type" value="Genomic_DNA"/>
</dbReference>
<protein>
    <submittedName>
        <fullName evidence="2">Uncharacterized protein</fullName>
    </submittedName>
</protein>
<proteinExistence type="predicted"/>
<organism evidence="2 3">
    <name type="scientific">Nocardiopsis codii</name>
    <dbReference type="NCBI Taxonomy" id="3065942"/>
    <lineage>
        <taxon>Bacteria</taxon>
        <taxon>Bacillati</taxon>
        <taxon>Actinomycetota</taxon>
        <taxon>Actinomycetes</taxon>
        <taxon>Streptosporangiales</taxon>
        <taxon>Nocardiopsidaceae</taxon>
        <taxon>Nocardiopsis</taxon>
    </lineage>
</organism>
<dbReference type="RefSeq" id="WP_330090644.1">
    <property type="nucleotide sequence ID" value="NZ_JAUZMY010000004.1"/>
</dbReference>
<evidence type="ECO:0000313" key="2">
    <source>
        <dbReference type="EMBL" id="MEE2036848.1"/>
    </source>
</evidence>
<comment type="caution">
    <text evidence="2">The sequence shown here is derived from an EMBL/GenBank/DDBJ whole genome shotgun (WGS) entry which is preliminary data.</text>
</comment>
<keyword evidence="3" id="KW-1185">Reference proteome</keyword>
<gene>
    <name evidence="2" type="ORF">Q8791_06385</name>
</gene>
<evidence type="ECO:0000256" key="1">
    <source>
        <dbReference type="SAM" id="MobiDB-lite"/>
    </source>
</evidence>
<dbReference type="Proteomes" id="UP001356095">
    <property type="component" value="Unassembled WGS sequence"/>
</dbReference>
<accession>A0ABU7K3L6</accession>
<reference evidence="2 3" key="1">
    <citation type="submission" date="2023-08" db="EMBL/GenBank/DDBJ databases">
        <authorList>
            <person name="Girao M."/>
            <person name="Carvalho M.F."/>
        </authorList>
    </citation>
    <scope>NUCLEOTIDE SEQUENCE [LARGE SCALE GENOMIC DNA]</scope>
    <source>
        <strain evidence="2 3">CT-R113</strain>
    </source>
</reference>
<feature type="compositionally biased region" description="Basic and acidic residues" evidence="1">
    <location>
        <begin position="57"/>
        <end position="72"/>
    </location>
</feature>
<name>A0ABU7K3L6_9ACTN</name>
<sequence length="72" mass="7829">MAPAALVLYLLGIVLAFGVRTLAAWRRTGDTGFRRPDTTALTAPGAHPAPRWPSRTVKADRARASDRLTTDR</sequence>
<evidence type="ECO:0000313" key="3">
    <source>
        <dbReference type="Proteomes" id="UP001356095"/>
    </source>
</evidence>